<feature type="transmembrane region" description="Helical" evidence="2">
    <location>
        <begin position="191"/>
        <end position="213"/>
    </location>
</feature>
<dbReference type="OrthoDB" id="2661111at2759"/>
<dbReference type="Pfam" id="PF20151">
    <property type="entry name" value="DUF6533"/>
    <property type="match status" value="1"/>
</dbReference>
<organism>
    <name type="scientific">Serpula lacrymans var. lacrymans (strain S7.9)</name>
    <name type="common">Dry rot fungus</name>
    <dbReference type="NCBI Taxonomy" id="578457"/>
    <lineage>
        <taxon>Eukaryota</taxon>
        <taxon>Fungi</taxon>
        <taxon>Dikarya</taxon>
        <taxon>Basidiomycota</taxon>
        <taxon>Agaricomycotina</taxon>
        <taxon>Agaricomycetes</taxon>
        <taxon>Agaricomycetidae</taxon>
        <taxon>Boletales</taxon>
        <taxon>Coniophorineae</taxon>
        <taxon>Serpulaceae</taxon>
        <taxon>Serpula</taxon>
    </lineage>
</organism>
<proteinExistence type="predicted"/>
<protein>
    <recommendedName>
        <fullName evidence="3">DUF6533 domain-containing protein</fullName>
    </recommendedName>
</protein>
<dbReference type="InterPro" id="IPR045340">
    <property type="entry name" value="DUF6533"/>
</dbReference>
<keyword evidence="2" id="KW-0812">Transmembrane</keyword>
<dbReference type="KEGG" id="sla:SERLADRAFT_457035"/>
<evidence type="ECO:0000256" key="2">
    <source>
        <dbReference type="SAM" id="Phobius"/>
    </source>
</evidence>
<keyword evidence="2" id="KW-0472">Membrane</keyword>
<dbReference type="HOGENOM" id="CLU_778816_0_0_1"/>
<evidence type="ECO:0000256" key="1">
    <source>
        <dbReference type="SAM" id="MobiDB-lite"/>
    </source>
</evidence>
<dbReference type="GeneID" id="18817454"/>
<feature type="transmembrane region" description="Helical" evidence="2">
    <location>
        <begin position="83"/>
        <end position="102"/>
    </location>
</feature>
<evidence type="ECO:0000259" key="3">
    <source>
        <dbReference type="Pfam" id="PF20151"/>
    </source>
</evidence>
<sequence>MLRIFLNVSSLLQRYVMDSGPAASTNWPTSDQNPVFASATRVNGHVGVASLCFLAWDILIHLGDEVEYIWQGGNTWLKYMYLLIRYIPVLTQGCLLIITTGYSSGIRFPLYTCRGWVLYQGLASEFMSLAVETVLLVRVYALYNRSKFILWTLSTLFLAEIAATLTVIILTTPKIEFNRECIVTFAPRIYGGYWLSSLGFETILFLLTIFKFATVVRRGLGDNTVINVIVRDGTWAYAMVFAILLLNLSMYRFDHTAMAGIFYFWHLTVMSFAGSHLLLNLRRLSTRVRLTHTLSAHFTSGFDVGYQLSSFGQKGHFDASASEISGMADRESIPVPSPLSRTSSMQVIPGPHSFDP</sequence>
<feature type="transmembrane region" description="Helical" evidence="2">
    <location>
        <begin position="122"/>
        <end position="141"/>
    </location>
</feature>
<accession>F8NGJ7</accession>
<gene>
    <name evidence="4" type="ORF">SERLADRAFT_457035</name>
</gene>
<keyword evidence="2" id="KW-1133">Transmembrane helix</keyword>
<dbReference type="AlphaFoldDB" id="F8NGJ7"/>
<dbReference type="Proteomes" id="UP000008064">
    <property type="component" value="Unassembled WGS sequence"/>
</dbReference>
<feature type="region of interest" description="Disordered" evidence="1">
    <location>
        <begin position="330"/>
        <end position="356"/>
    </location>
</feature>
<dbReference type="RefSeq" id="XP_007313626.1">
    <property type="nucleotide sequence ID" value="XM_007313564.1"/>
</dbReference>
<name>F8NGJ7_SERL9</name>
<feature type="transmembrane region" description="Helical" evidence="2">
    <location>
        <begin position="234"/>
        <end position="251"/>
    </location>
</feature>
<reference evidence="4" key="1">
    <citation type="submission" date="2011-04" db="EMBL/GenBank/DDBJ databases">
        <title>Evolution of plant cell wall degrading machinery underlies the functional diversity of forest fungi.</title>
        <authorList>
            <consortium name="US DOE Joint Genome Institute (JGI-PGF)"/>
            <person name="Eastwood D.C."/>
            <person name="Floudas D."/>
            <person name="Binder M."/>
            <person name="Majcherczyk A."/>
            <person name="Schneider P."/>
            <person name="Aerts A."/>
            <person name="Asiegbu F.O."/>
            <person name="Baker S.E."/>
            <person name="Barry K."/>
            <person name="Bendiksby M."/>
            <person name="Blumentritt M."/>
            <person name="Coutinho P.M."/>
            <person name="Cullen D."/>
            <person name="Cullen D."/>
            <person name="Gathman A."/>
            <person name="Goodell B."/>
            <person name="Henrissat B."/>
            <person name="Ihrmark K."/>
            <person name="Kauserud H."/>
            <person name="Kohler A."/>
            <person name="LaButti K."/>
            <person name="Lapidus A."/>
            <person name="Lavin J.L."/>
            <person name="Lee Y.-H."/>
            <person name="Lindquist E."/>
            <person name="Lilly W."/>
            <person name="Lucas S."/>
            <person name="Morin E."/>
            <person name="Murat C."/>
            <person name="Oguiza J.A."/>
            <person name="Park J."/>
            <person name="Pisabarro A.G."/>
            <person name="Riley R."/>
            <person name="Rosling A."/>
            <person name="Salamov A."/>
            <person name="Schmidt O."/>
            <person name="Schmutz J."/>
            <person name="Skrede I."/>
            <person name="Stenlid J."/>
            <person name="Wiebenga A."/>
            <person name="Xie X."/>
            <person name="Kues U."/>
            <person name="Hibbett D.S."/>
            <person name="Hoffmeister D."/>
            <person name="Hogberg N."/>
            <person name="Martin F."/>
            <person name="Grigoriev I.V."/>
            <person name="Watkinson S.C."/>
        </authorList>
    </citation>
    <scope>NUCLEOTIDE SEQUENCE</scope>
    <source>
        <strain evidence="4">S7.9</strain>
    </source>
</reference>
<dbReference type="EMBL" id="GL945429">
    <property type="protein sequence ID" value="EGO29384.1"/>
    <property type="molecule type" value="Genomic_DNA"/>
</dbReference>
<feature type="transmembrane region" description="Helical" evidence="2">
    <location>
        <begin position="257"/>
        <end position="279"/>
    </location>
</feature>
<feature type="transmembrane region" description="Helical" evidence="2">
    <location>
        <begin position="148"/>
        <end position="171"/>
    </location>
</feature>
<evidence type="ECO:0000313" key="4">
    <source>
        <dbReference type="EMBL" id="EGO29384.1"/>
    </source>
</evidence>
<feature type="domain" description="DUF6533" evidence="3">
    <location>
        <begin position="46"/>
        <end position="90"/>
    </location>
</feature>